<evidence type="ECO:0000313" key="5">
    <source>
        <dbReference type="Proteomes" id="UP001150879"/>
    </source>
</evidence>
<feature type="region of interest" description="Disordered" evidence="2">
    <location>
        <begin position="290"/>
        <end position="322"/>
    </location>
</feature>
<evidence type="ECO:0000256" key="3">
    <source>
        <dbReference type="SAM" id="Phobius"/>
    </source>
</evidence>
<feature type="compositionally biased region" description="Polar residues" evidence="2">
    <location>
        <begin position="616"/>
        <end position="627"/>
    </location>
</feature>
<proteinExistence type="predicted"/>
<gene>
    <name evidence="4" type="ORF">N7472_004398</name>
</gene>
<evidence type="ECO:0000256" key="2">
    <source>
        <dbReference type="SAM" id="MobiDB-lite"/>
    </source>
</evidence>
<keyword evidence="5" id="KW-1185">Reference proteome</keyword>
<feature type="coiled-coil region" evidence="1">
    <location>
        <begin position="53"/>
        <end position="80"/>
    </location>
</feature>
<protein>
    <submittedName>
        <fullName evidence="4">Uncharacterized protein</fullName>
    </submittedName>
</protein>
<keyword evidence="3" id="KW-0812">Transmembrane</keyword>
<keyword evidence="1" id="KW-0175">Coiled coil</keyword>
<feature type="region of interest" description="Disordered" evidence="2">
    <location>
        <begin position="223"/>
        <end position="255"/>
    </location>
</feature>
<feature type="region of interest" description="Disordered" evidence="2">
    <location>
        <begin position="717"/>
        <end position="784"/>
    </location>
</feature>
<reference evidence="4" key="2">
    <citation type="journal article" date="2023" name="IMA Fungus">
        <title>Comparative genomic study of the Penicillium genus elucidates a diverse pangenome and 15 lateral gene transfer events.</title>
        <authorList>
            <person name="Petersen C."/>
            <person name="Sorensen T."/>
            <person name="Nielsen M.R."/>
            <person name="Sondergaard T.E."/>
            <person name="Sorensen J.L."/>
            <person name="Fitzpatrick D.A."/>
            <person name="Frisvad J.C."/>
            <person name="Nielsen K.L."/>
        </authorList>
    </citation>
    <scope>NUCLEOTIDE SEQUENCE</scope>
    <source>
        <strain evidence="4">IBT 16849</strain>
    </source>
</reference>
<feature type="compositionally biased region" description="Polar residues" evidence="2">
    <location>
        <begin position="223"/>
        <end position="238"/>
    </location>
</feature>
<keyword evidence="3" id="KW-0472">Membrane</keyword>
<evidence type="ECO:0000256" key="1">
    <source>
        <dbReference type="SAM" id="Coils"/>
    </source>
</evidence>
<organism evidence="4 5">
    <name type="scientific">Penicillium cf. griseofulvum</name>
    <dbReference type="NCBI Taxonomy" id="2972120"/>
    <lineage>
        <taxon>Eukaryota</taxon>
        <taxon>Fungi</taxon>
        <taxon>Dikarya</taxon>
        <taxon>Ascomycota</taxon>
        <taxon>Pezizomycotina</taxon>
        <taxon>Eurotiomycetes</taxon>
        <taxon>Eurotiomycetidae</taxon>
        <taxon>Eurotiales</taxon>
        <taxon>Aspergillaceae</taxon>
        <taxon>Penicillium</taxon>
    </lineage>
</organism>
<feature type="region of interest" description="Disordered" evidence="2">
    <location>
        <begin position="600"/>
        <end position="650"/>
    </location>
</feature>
<name>A0A9W9MEU9_9EURO</name>
<sequence length="890" mass="96384">MAAQQGPSRRNGVIGFHMMGAPAPAIPLIAPHPSNTSNNQGPPHRINPPESIVHRQESELADARSQASALKAQLAKQRSTTRFVDQNEMDRMIRQSTNNRSKDIDAQLTIIDCRLDEVSEDLERAKGNKAALQDWQRRTLKDQTDVKELRAIVSGAQYNMQQHARLKAVETRFQGLLRSMENMLAVAMQDTRASQLRTLKPPNAESTTNNLVGIARYPVVGSQQLSSHGHTFDSQPQQLDKGKGRGPRTLPPEEWECDGDLIRIRKLPNAESGTNNPVGVASYPVVESQQLSSHGHTFDIQPQQLDKGKGRGPRTLPPEEPECDIELTSDCDESELSSDVMSLDSRVASREGSPMSVCVEGTGQELSVVASDLDNKSQLSCFQLVKPNGLGFDGYMTWEPGHAQTITSRKLELGRLNHGFMDWELARTRVAAIVDLSHDDQPSRKKMMTKEKVKANGSILLSSSEVYVMNTVPKMPEVSVSAVSQPAQSVHVSTEDVPTQVVMSAPAVPQPTQTAFEATLHGSVVLESTMLASFVSIPSDEVTRAPAPSELAPTESAQTEPSSTEEIPSVPAVTKPTPNQSDMTWQPEYEPVVPSVSIPSDEAARAPAPSELAPTESAQTEPSSTEEIPSVPAVTKPTPNQSDTTWQPEDELVVPSLRTGTRSHLDVLLARHAARTQARSTIMSSSEGLQATATSPIICTSSLVASPEDASVKNAVATGTDSRAGVSKGTKRVQDAETTTRSAQQSAGEQRGEMGGAKAATSGLQMPGAWPSGPPAVTASDESDMQEGSALQKGLWTGTRWLFFGVCAMVMVILLSFPLWAGHLGHLVYALEGPEQFLEELRWEHGYDVPLVEQIIFFSSVALPEIGLCLVNGKWYDAHLIEGRDEWATS</sequence>
<feature type="transmembrane region" description="Helical" evidence="3">
    <location>
        <begin position="801"/>
        <end position="821"/>
    </location>
</feature>
<feature type="region of interest" description="Disordered" evidence="2">
    <location>
        <begin position="544"/>
        <end position="586"/>
    </location>
</feature>
<evidence type="ECO:0000313" key="4">
    <source>
        <dbReference type="EMBL" id="KAJ5199194.1"/>
    </source>
</evidence>
<keyword evidence="3" id="KW-1133">Transmembrane helix</keyword>
<feature type="compositionally biased region" description="Polar residues" evidence="2">
    <location>
        <begin position="637"/>
        <end position="647"/>
    </location>
</feature>
<comment type="caution">
    <text evidence="4">The sequence shown here is derived from an EMBL/GenBank/DDBJ whole genome shotgun (WGS) entry which is preliminary data.</text>
</comment>
<feature type="compositionally biased region" description="Polar residues" evidence="2">
    <location>
        <begin position="290"/>
        <end position="304"/>
    </location>
</feature>
<feature type="compositionally biased region" description="Polar residues" evidence="2">
    <location>
        <begin position="736"/>
        <end position="748"/>
    </location>
</feature>
<dbReference type="Proteomes" id="UP001150879">
    <property type="component" value="Unassembled WGS sequence"/>
</dbReference>
<accession>A0A9W9MEU9</accession>
<reference evidence="4" key="1">
    <citation type="submission" date="2022-11" db="EMBL/GenBank/DDBJ databases">
        <authorList>
            <person name="Petersen C."/>
        </authorList>
    </citation>
    <scope>NUCLEOTIDE SEQUENCE</scope>
    <source>
        <strain evidence="4">IBT 16849</strain>
    </source>
</reference>
<dbReference type="AlphaFoldDB" id="A0A9W9MEU9"/>
<feature type="compositionally biased region" description="Polar residues" evidence="2">
    <location>
        <begin position="555"/>
        <end position="566"/>
    </location>
</feature>
<dbReference type="EMBL" id="JAPQKP010000003">
    <property type="protein sequence ID" value="KAJ5199194.1"/>
    <property type="molecule type" value="Genomic_DNA"/>
</dbReference>